<dbReference type="OMA" id="CMARANC"/>
<proteinExistence type="predicted"/>
<dbReference type="InterPro" id="IPR013320">
    <property type="entry name" value="ConA-like_dom_sf"/>
</dbReference>
<evidence type="ECO:0000313" key="5">
    <source>
        <dbReference type="WBParaSite" id="nRc.2.0.1.t31342-RA"/>
    </source>
</evidence>
<organism evidence="4 5">
    <name type="scientific">Romanomermis culicivorax</name>
    <name type="common">Nematode worm</name>
    <dbReference type="NCBI Taxonomy" id="13658"/>
    <lineage>
        <taxon>Eukaryota</taxon>
        <taxon>Metazoa</taxon>
        <taxon>Ecdysozoa</taxon>
        <taxon>Nematoda</taxon>
        <taxon>Enoplea</taxon>
        <taxon>Dorylaimia</taxon>
        <taxon>Mermithida</taxon>
        <taxon>Mermithoidea</taxon>
        <taxon>Mermithidae</taxon>
        <taxon>Romanomermis</taxon>
    </lineage>
</organism>
<dbReference type="CDD" id="cd12872">
    <property type="entry name" value="SPRY_Ash2"/>
    <property type="match status" value="1"/>
</dbReference>
<dbReference type="Gene3D" id="2.60.120.920">
    <property type="match status" value="1"/>
</dbReference>
<sequence length="202" mass="23176">MAEFTQISNTCLQAPVGYDKFSYAWRSRKGTVFNDSNGKHFCTGGYKQGDVLGFYIFLPDTPSIVDPKSKTKISDHMVSTNKDLPLIKFKNYFYYEEKDEVQQALKNLKILKGSKIVLYKNGVNRGVAFNDLYRGTYYPAVSIYKNATVRVNFGPTFRFPPKDLAFEPMSYRAEELVVEQVMADMLFFIENEGKLTLDARQD</sequence>
<evidence type="ECO:0000256" key="1">
    <source>
        <dbReference type="ARBA" id="ARBA00004123"/>
    </source>
</evidence>
<evidence type="ECO:0000259" key="3">
    <source>
        <dbReference type="SMART" id="SM00449"/>
    </source>
</evidence>
<name>A0A915JYB9_ROMCU</name>
<dbReference type="GO" id="GO:0048188">
    <property type="term" value="C:Set1C/COMPASS complex"/>
    <property type="evidence" value="ECO:0007669"/>
    <property type="project" value="InterPro"/>
</dbReference>
<dbReference type="SUPFAM" id="SSF49899">
    <property type="entry name" value="Concanavalin A-like lectins/glucanases"/>
    <property type="match status" value="1"/>
</dbReference>
<evidence type="ECO:0000313" key="4">
    <source>
        <dbReference type="Proteomes" id="UP000887565"/>
    </source>
</evidence>
<comment type="subcellular location">
    <subcellularLocation>
        <location evidence="1">Nucleus</location>
    </subcellularLocation>
</comment>
<dbReference type="InterPro" id="IPR003877">
    <property type="entry name" value="SPRY_dom"/>
</dbReference>
<dbReference type="SMART" id="SM00449">
    <property type="entry name" value="SPRY"/>
    <property type="match status" value="1"/>
</dbReference>
<dbReference type="InterPro" id="IPR037353">
    <property type="entry name" value="ASH2"/>
</dbReference>
<accession>A0A915JYB9</accession>
<dbReference type="PANTHER" id="PTHR10598">
    <property type="entry name" value="SET1/ASH2 HISTONE METHYLTRANSFERASE COMPLEX SUBUNIT ASH2"/>
    <property type="match status" value="1"/>
</dbReference>
<reference evidence="5" key="1">
    <citation type="submission" date="2022-11" db="UniProtKB">
        <authorList>
            <consortium name="WormBaseParasite"/>
        </authorList>
    </citation>
    <scope>IDENTIFICATION</scope>
</reference>
<feature type="domain" description="SPRY" evidence="3">
    <location>
        <begin position="3"/>
        <end position="157"/>
    </location>
</feature>
<dbReference type="PANTHER" id="PTHR10598:SF0">
    <property type="entry name" value="SET1_ASH2 HISTONE METHYLTRANSFERASE COMPLEX SUBUNIT ASH2"/>
    <property type="match status" value="1"/>
</dbReference>
<evidence type="ECO:0000256" key="2">
    <source>
        <dbReference type="ARBA" id="ARBA00023242"/>
    </source>
</evidence>
<protein>
    <submittedName>
        <fullName evidence="5">SPRY domain-containing protein</fullName>
    </submittedName>
</protein>
<keyword evidence="4" id="KW-1185">Reference proteome</keyword>
<keyword evidence="2" id="KW-0539">Nucleus</keyword>
<dbReference type="Proteomes" id="UP000887565">
    <property type="component" value="Unplaced"/>
</dbReference>
<dbReference type="GO" id="GO:0000976">
    <property type="term" value="F:transcription cis-regulatory region binding"/>
    <property type="evidence" value="ECO:0007669"/>
    <property type="project" value="TreeGrafter"/>
</dbReference>
<dbReference type="AlphaFoldDB" id="A0A915JYB9"/>
<dbReference type="InterPro" id="IPR043136">
    <property type="entry name" value="B30.2/SPRY_sf"/>
</dbReference>
<dbReference type="WBParaSite" id="nRc.2.0.1.t31342-RA">
    <property type="protein sequence ID" value="nRc.2.0.1.t31342-RA"/>
    <property type="gene ID" value="nRc.2.0.1.g31342"/>
</dbReference>